<reference evidence="2" key="1">
    <citation type="submission" date="2019-04" db="EMBL/GenBank/DDBJ databases">
        <authorList>
            <person name="Alioto T."/>
            <person name="Alioto T."/>
        </authorList>
    </citation>
    <scope>NUCLEOTIDE SEQUENCE [LARGE SCALE GENOMIC DNA]</scope>
</reference>
<proteinExistence type="predicted"/>
<protein>
    <recommendedName>
        <fullName evidence="4">BCL2 interacting protein 5</fullName>
    </recommendedName>
</protein>
<feature type="region of interest" description="Disordered" evidence="1">
    <location>
        <begin position="256"/>
        <end position="377"/>
    </location>
</feature>
<dbReference type="PANTHER" id="PTHR22435">
    <property type="entry name" value="CHROMOSOME 6 OPEN READING FRAME 222"/>
    <property type="match status" value="1"/>
</dbReference>
<evidence type="ECO:0000313" key="3">
    <source>
        <dbReference type="Proteomes" id="UP000335636"/>
    </source>
</evidence>
<feature type="compositionally biased region" description="Basic and acidic residues" evidence="1">
    <location>
        <begin position="122"/>
        <end position="140"/>
    </location>
</feature>
<feature type="compositionally biased region" description="Low complexity" evidence="1">
    <location>
        <begin position="332"/>
        <end position="343"/>
    </location>
</feature>
<feature type="region of interest" description="Disordered" evidence="1">
    <location>
        <begin position="47"/>
        <end position="70"/>
    </location>
</feature>
<organism evidence="2 3">
    <name type="scientific">Marmota monax</name>
    <name type="common">Woodchuck</name>
    <dbReference type="NCBI Taxonomy" id="9995"/>
    <lineage>
        <taxon>Eukaryota</taxon>
        <taxon>Metazoa</taxon>
        <taxon>Chordata</taxon>
        <taxon>Craniata</taxon>
        <taxon>Vertebrata</taxon>
        <taxon>Euteleostomi</taxon>
        <taxon>Mammalia</taxon>
        <taxon>Eutheria</taxon>
        <taxon>Euarchontoglires</taxon>
        <taxon>Glires</taxon>
        <taxon>Rodentia</taxon>
        <taxon>Sciuromorpha</taxon>
        <taxon>Sciuridae</taxon>
        <taxon>Xerinae</taxon>
        <taxon>Marmotini</taxon>
        <taxon>Marmota</taxon>
    </lineage>
</organism>
<feature type="compositionally biased region" description="Basic and acidic residues" evidence="1">
    <location>
        <begin position="82"/>
        <end position="100"/>
    </location>
</feature>
<evidence type="ECO:0000256" key="1">
    <source>
        <dbReference type="SAM" id="MobiDB-lite"/>
    </source>
</evidence>
<feature type="compositionally biased region" description="Low complexity" evidence="1">
    <location>
        <begin position="408"/>
        <end position="425"/>
    </location>
</feature>
<evidence type="ECO:0008006" key="4">
    <source>
        <dbReference type="Google" id="ProtNLM"/>
    </source>
</evidence>
<name>A0A5E4AV81_MARMO</name>
<dbReference type="AlphaFoldDB" id="A0A5E4AV81"/>
<feature type="region of interest" description="Disordered" evidence="1">
    <location>
        <begin position="1"/>
        <end position="33"/>
    </location>
</feature>
<feature type="compositionally biased region" description="Basic residues" evidence="1">
    <location>
        <begin position="426"/>
        <end position="447"/>
    </location>
</feature>
<sequence>METPRGPQKPLACRRAQSLDRPQAPRKDSGSGQCNCRCLSFSTTPCRRPLRRTSSDGARYSGIPAQSAEAQGTVTIALTLEEMRGLHPSEQRPQQDAKKDKAQRRAQQGWLKAVLNFFLRTGPEEPREKASKRPKGKEESTEPPDGPGEPALRTRARDKKASRKKHSHRKHDAEDPEAGLPRTEAASAEEADLGPAGKGGHDSYLHPSLPIEVGGAGFSDVSPQAAGPQPEEHLRKLDQDAVIQRIVELLKKVGDQWEEEQQLQVPQPEVVPQNPSPICKRKSQERKSSLKRAFSLKKYGPGPEESRRAGAADVPSAEARPSKKSSFLPMCVVGSHRSSVSSSPGLEEPEVHEALSADGEGPSPSEPPTHARCQGPVEELLLDGASESNKFIQKILALLQDAEEQEGEQQPQVQEVEVAENPAPVCRKKSQEKKSSLRRAFSHKKHSSKEPRRAGTAPEAGTPKRPSYLPLCVGGHRSSISSSSDPEHPEFQEPLAAEGGASGFPAASSQTRSHTPEGGSPPEDTCESKEGIICTLVELLQEVDGELGDQIGRHPSFKRFFYEFSDSTLRKLVATLRRRKTHSPGGARSLAQRPSPYVFGLVHKFAGSHSRTICSLMGSRGHCVQHNFTQFPSREAQPNMPSPECQSPD</sequence>
<dbReference type="EMBL" id="CABDUW010000152">
    <property type="protein sequence ID" value="VTJ60621.1"/>
    <property type="molecule type" value="Genomic_DNA"/>
</dbReference>
<feature type="region of interest" description="Disordered" evidence="1">
    <location>
        <begin position="82"/>
        <end position="236"/>
    </location>
</feature>
<feature type="compositionally biased region" description="Low complexity" evidence="1">
    <location>
        <begin position="262"/>
        <end position="273"/>
    </location>
</feature>
<feature type="region of interest" description="Disordered" evidence="1">
    <location>
        <begin position="402"/>
        <end position="527"/>
    </location>
</feature>
<evidence type="ECO:0000313" key="2">
    <source>
        <dbReference type="EMBL" id="VTJ60621.1"/>
    </source>
</evidence>
<comment type="caution">
    <text evidence="2">The sequence shown here is derived from an EMBL/GenBank/DDBJ whole genome shotgun (WGS) entry which is preliminary data.</text>
</comment>
<keyword evidence="3" id="KW-1185">Reference proteome</keyword>
<accession>A0A5E4AV81</accession>
<dbReference type="PANTHER" id="PTHR22435:SF0">
    <property type="entry name" value="PROTEIN BNIP5"/>
    <property type="match status" value="1"/>
</dbReference>
<feature type="compositionally biased region" description="Basic residues" evidence="1">
    <location>
        <begin position="154"/>
        <end position="170"/>
    </location>
</feature>
<dbReference type="Pfam" id="PF15661">
    <property type="entry name" value="CF222"/>
    <property type="match status" value="1"/>
</dbReference>
<gene>
    <name evidence="2" type="ORF">MONAX_5E007123</name>
</gene>
<dbReference type="InterPro" id="IPR031362">
    <property type="entry name" value="BNIP5"/>
</dbReference>
<dbReference type="Proteomes" id="UP000335636">
    <property type="component" value="Unassembled WGS sequence"/>
</dbReference>